<dbReference type="Proteomes" id="UP000887564">
    <property type="component" value="Unplaced"/>
</dbReference>
<evidence type="ECO:0000313" key="4">
    <source>
        <dbReference type="WBParaSite" id="PEQ_0000715101-mRNA-1"/>
    </source>
</evidence>
<feature type="transmembrane region" description="Helical" evidence="2">
    <location>
        <begin position="21"/>
        <end position="46"/>
    </location>
</feature>
<proteinExistence type="predicted"/>
<feature type="region of interest" description="Disordered" evidence="1">
    <location>
        <begin position="71"/>
        <end position="93"/>
    </location>
</feature>
<reference evidence="4" key="1">
    <citation type="submission" date="2022-11" db="UniProtKB">
        <authorList>
            <consortium name="WormBaseParasite"/>
        </authorList>
    </citation>
    <scope>IDENTIFICATION</scope>
</reference>
<keyword evidence="3" id="KW-1185">Reference proteome</keyword>
<dbReference type="AlphaFoldDB" id="A0A914RLI3"/>
<keyword evidence="2" id="KW-1133">Transmembrane helix</keyword>
<keyword evidence="2" id="KW-0812">Transmembrane</keyword>
<sequence length="93" mass="10620">MTGNRKKNVEFKYCYKAKEAVVLPGTLQGVFIFLIYYILSGLWFYLQKKPAKEEQPRLLIPEVENLRLSEVSEKARGDSSVRPPTLTPNASSK</sequence>
<organism evidence="3 4">
    <name type="scientific">Parascaris equorum</name>
    <name type="common">Equine roundworm</name>
    <dbReference type="NCBI Taxonomy" id="6256"/>
    <lineage>
        <taxon>Eukaryota</taxon>
        <taxon>Metazoa</taxon>
        <taxon>Ecdysozoa</taxon>
        <taxon>Nematoda</taxon>
        <taxon>Chromadorea</taxon>
        <taxon>Rhabditida</taxon>
        <taxon>Spirurina</taxon>
        <taxon>Ascaridomorpha</taxon>
        <taxon>Ascaridoidea</taxon>
        <taxon>Ascarididae</taxon>
        <taxon>Parascaris</taxon>
    </lineage>
</organism>
<accession>A0A914RLI3</accession>
<evidence type="ECO:0000313" key="3">
    <source>
        <dbReference type="Proteomes" id="UP000887564"/>
    </source>
</evidence>
<dbReference type="WBParaSite" id="PEQ_0000715101-mRNA-1">
    <property type="protein sequence ID" value="PEQ_0000715101-mRNA-1"/>
    <property type="gene ID" value="PEQ_0000715101"/>
</dbReference>
<name>A0A914RLI3_PAREQ</name>
<evidence type="ECO:0000256" key="1">
    <source>
        <dbReference type="SAM" id="MobiDB-lite"/>
    </source>
</evidence>
<evidence type="ECO:0000256" key="2">
    <source>
        <dbReference type="SAM" id="Phobius"/>
    </source>
</evidence>
<keyword evidence="2" id="KW-0472">Membrane</keyword>
<protein>
    <submittedName>
        <fullName evidence="4">Uncharacterized protein</fullName>
    </submittedName>
</protein>